<dbReference type="CDD" id="cd00063">
    <property type="entry name" value="FN3"/>
    <property type="match status" value="1"/>
</dbReference>
<dbReference type="Pfam" id="PF00059">
    <property type="entry name" value="Lectin_C"/>
    <property type="match status" value="4"/>
</dbReference>
<accession>A0A7M7RA21</accession>
<dbReference type="Gene3D" id="2.60.120.1000">
    <property type="match status" value="1"/>
</dbReference>
<dbReference type="PROSITE" id="PS00615">
    <property type="entry name" value="C_TYPE_LECTIN_1"/>
    <property type="match status" value="3"/>
</dbReference>
<dbReference type="OMA" id="WTEYGSN"/>
<dbReference type="GO" id="GO:0038023">
    <property type="term" value="F:signaling receptor activity"/>
    <property type="evidence" value="ECO:0000318"/>
    <property type="project" value="GO_Central"/>
</dbReference>
<evidence type="ECO:0000259" key="4">
    <source>
        <dbReference type="PROSITE" id="PS50853"/>
    </source>
</evidence>
<dbReference type="SUPFAM" id="SSF57414">
    <property type="entry name" value="Hairpin loop containing domain-like"/>
    <property type="match status" value="1"/>
</dbReference>
<dbReference type="SMART" id="SM00060">
    <property type="entry name" value="FN3"/>
    <property type="match status" value="1"/>
</dbReference>
<dbReference type="NCBIfam" id="NF040941">
    <property type="entry name" value="GGGWT_bact"/>
    <property type="match status" value="1"/>
</dbReference>
<dbReference type="OrthoDB" id="8443394at2759"/>
<dbReference type="EnsemblMetazoa" id="XM_775429">
    <property type="protein sequence ID" value="XP_780522"/>
    <property type="gene ID" value="LOC575010"/>
</dbReference>
<dbReference type="PROSITE" id="PS51406">
    <property type="entry name" value="FIBRINOGEN_C_2"/>
    <property type="match status" value="1"/>
</dbReference>
<dbReference type="InterPro" id="IPR001304">
    <property type="entry name" value="C-type_lectin-like"/>
</dbReference>
<dbReference type="InterPro" id="IPR003609">
    <property type="entry name" value="Pan_app"/>
</dbReference>
<name>A0A7M7RA21_STRPU</name>
<dbReference type="AlphaFoldDB" id="A0A7M7RA21"/>
<feature type="domain" description="Fibrinogen C-terminal" evidence="6">
    <location>
        <begin position="521"/>
        <end position="577"/>
    </location>
</feature>
<evidence type="ECO:0000259" key="5">
    <source>
        <dbReference type="PROSITE" id="PS50948"/>
    </source>
</evidence>
<dbReference type="Gene3D" id="3.10.100.10">
    <property type="entry name" value="Mannose-Binding Protein A, subunit A"/>
    <property type="match status" value="4"/>
</dbReference>
<dbReference type="InterPro" id="IPR036116">
    <property type="entry name" value="FN3_sf"/>
</dbReference>
<dbReference type="Proteomes" id="UP000007110">
    <property type="component" value="Unassembled WGS sequence"/>
</dbReference>
<dbReference type="Gene3D" id="3.50.4.10">
    <property type="entry name" value="Hepatocyte Growth Factor"/>
    <property type="match status" value="1"/>
</dbReference>
<dbReference type="InterPro" id="IPR002181">
    <property type="entry name" value="Fibrinogen_a/b/g_C_dom"/>
</dbReference>
<dbReference type="Pfam" id="PF00041">
    <property type="entry name" value="fn3"/>
    <property type="match status" value="1"/>
</dbReference>
<dbReference type="SUPFAM" id="SSF56496">
    <property type="entry name" value="Fibrinogen C-terminal domain-like"/>
    <property type="match status" value="1"/>
</dbReference>
<dbReference type="InterPro" id="IPR016187">
    <property type="entry name" value="CTDL_fold"/>
</dbReference>
<dbReference type="InParanoid" id="A0A7M7RA21"/>
<dbReference type="InterPro" id="IPR016186">
    <property type="entry name" value="C-type_lectin-like/link_sf"/>
</dbReference>
<proteinExistence type="predicted"/>
<dbReference type="InterPro" id="IPR003961">
    <property type="entry name" value="FN3_dom"/>
</dbReference>
<keyword evidence="8" id="KW-1185">Reference proteome</keyword>
<dbReference type="PANTHER" id="PTHR22803">
    <property type="entry name" value="MANNOSE, PHOSPHOLIPASE, LECTIN RECEPTOR RELATED"/>
    <property type="match status" value="1"/>
</dbReference>
<sequence length="1251" mass="137942">MSFSVWTLVLLITAAAVDGASQCRKNWQQYSTACYYLNSDTLTWGNAQAYCETQGGHLASIADSGVNSHIASVMSGYSKAHIGITDTESDGTWAWWDGSSLSYTNWNSGEPNGNFATNCGGMYSSGTWDDYPCTTSMVSVCRAPIQYTATKTGCACPYDTARTDCACCVTGGTHCGYLYPNECYYSSSSECGTDANDPIDDWQLVMKVIRGSSINVYDLYTGASTYNDGSTTANILTSTSETYKSSEANSYDTSSLEQIKFAYYSSGVEMRSLTFDTSGTSRTTWFHTNYISYAPYSDIYTDTKNYESMAGSGTSGQRRFFINRHYGGCSVDAGWVVVIDYGSNHGCSWDGYYGTPFFIYSAASTYQTWDSGSRGFPDTVAFLHKYNDDGTSDQDLCDAGWTRNGNACYQLVESTVDYTTALDACRDLNDYGDLASVADQDESNFLLVLSRRTFGTNSYWIGFNDLDEEGTWAWTDGSVTSYTNWYSGEPSGGLEHCGVLRWSSDGTWNDAACSSTYGYICKYPLNTISCAEWKRKGYTSNGYYTIDPDGRNNGVEPYRVYCDMTTDASTGITTFEHQEAYRSLVTGAETARSFIRSIRYGDKSADQVAMGADISAECSQFIKYECHGSYMTGYTSWYDRDGNLKNYWGGATVDGGQCACGSSGSCTNGHHCNCNTNDNNWREDSGYLTDKTTLPVTEMRFGDTGDASESGYYTLEPLYCKGDESYIVTDRTDFMLIRESHLSGYNNEYQSGLTVNECVAACAAATTFVCLSCDFHPSDGGCYLSEENDQTVTISSGAEYHLLVRIMDRMVNPFEETSSCSEGWTEYGSNCFLPVLTSLSWLDAETACQGEGGHLAVLDDVDEYSFMRKTLRWSQADSSDFWLGYNDISEEGTWVDAEGNTPSYAPWKSGEPNGGIGENGGMMYGDETTEIIDAAVENTRYYVCKASPGAEAIAQPTTHSLCSDGWAWDDHSCYLFGTDTRSWTDAQDYCQSQGADLVTIESDREFNFLVDYYRYRYSTRQFWIGLTYRSSDGFYHYETEHFMEPASSSYWLSGQPDGAGSGEDCVELYTSQSLNDRACSTTNYYICEQDTHPTSYPSDFSSETAGTNAIAFTWGSVPQSVQNSDVNAITINYWPINEQSSNTQSISLDSTASSHYMTGLRPGRTYEFVIFVSNDNGDGPLSDPPVNATLESSLTRTPMRESQSTFSRRGIASLTTTSTSWTPTAWLTVQTTAPGRATVCPLTIIVLHQAL</sequence>
<dbReference type="InterPro" id="IPR050111">
    <property type="entry name" value="C-type_lectin/snaclec_domain"/>
</dbReference>
<dbReference type="InterPro" id="IPR013783">
    <property type="entry name" value="Ig-like_fold"/>
</dbReference>
<dbReference type="SUPFAM" id="SSF56436">
    <property type="entry name" value="C-type lectin-like"/>
    <property type="match status" value="4"/>
</dbReference>
<reference evidence="7" key="2">
    <citation type="submission" date="2021-01" db="UniProtKB">
        <authorList>
            <consortium name="EnsemblMetazoa"/>
        </authorList>
    </citation>
    <scope>IDENTIFICATION</scope>
</reference>
<feature type="domain" description="C-type lectin" evidence="3">
    <location>
        <begin position="30"/>
        <end position="142"/>
    </location>
</feature>
<dbReference type="KEGG" id="spu:575010"/>
<evidence type="ECO:0000259" key="3">
    <source>
        <dbReference type="PROSITE" id="PS50041"/>
    </source>
</evidence>
<feature type="domain" description="C-type lectin" evidence="3">
    <location>
        <begin position="404"/>
        <end position="522"/>
    </location>
</feature>
<dbReference type="PROSITE" id="PS50853">
    <property type="entry name" value="FN3"/>
    <property type="match status" value="1"/>
</dbReference>
<feature type="domain" description="C-type lectin" evidence="3">
    <location>
        <begin position="969"/>
        <end position="1088"/>
    </location>
</feature>
<evidence type="ECO:0000256" key="1">
    <source>
        <dbReference type="ARBA" id="ARBA00023157"/>
    </source>
</evidence>
<dbReference type="Pfam" id="PF00024">
    <property type="entry name" value="PAN_1"/>
    <property type="match status" value="1"/>
</dbReference>
<evidence type="ECO:0000259" key="6">
    <source>
        <dbReference type="PROSITE" id="PS51406"/>
    </source>
</evidence>
<protein>
    <submittedName>
        <fullName evidence="7">Uncharacterized protein</fullName>
    </submittedName>
</protein>
<dbReference type="RefSeq" id="XP_780522.4">
    <property type="nucleotide sequence ID" value="XM_775429.5"/>
</dbReference>
<dbReference type="Gene3D" id="2.60.40.10">
    <property type="entry name" value="Immunoglobulins"/>
    <property type="match status" value="1"/>
</dbReference>
<keyword evidence="2" id="KW-0732">Signal</keyword>
<feature type="domain" description="Apple" evidence="5">
    <location>
        <begin position="720"/>
        <end position="807"/>
    </location>
</feature>
<dbReference type="GeneID" id="575010"/>
<evidence type="ECO:0000313" key="7">
    <source>
        <dbReference type="EnsemblMetazoa" id="XP_780522"/>
    </source>
</evidence>
<evidence type="ECO:0000313" key="8">
    <source>
        <dbReference type="Proteomes" id="UP000007110"/>
    </source>
</evidence>
<feature type="domain" description="Fibronectin type-III" evidence="4">
    <location>
        <begin position="1096"/>
        <end position="1192"/>
    </location>
</feature>
<dbReference type="InterPro" id="IPR018378">
    <property type="entry name" value="C-type_lectin_CS"/>
</dbReference>
<dbReference type="SUPFAM" id="SSF49265">
    <property type="entry name" value="Fibronectin type III"/>
    <property type="match status" value="1"/>
</dbReference>
<feature type="chain" id="PRO_5029727894" evidence="2">
    <location>
        <begin position="20"/>
        <end position="1251"/>
    </location>
</feature>
<dbReference type="PROSITE" id="PS50041">
    <property type="entry name" value="C_TYPE_LECTIN_2"/>
    <property type="match status" value="4"/>
</dbReference>
<evidence type="ECO:0000256" key="2">
    <source>
        <dbReference type="SAM" id="SignalP"/>
    </source>
</evidence>
<feature type="signal peptide" evidence="2">
    <location>
        <begin position="1"/>
        <end position="19"/>
    </location>
</feature>
<dbReference type="PROSITE" id="PS50948">
    <property type="entry name" value="PAN"/>
    <property type="match status" value="1"/>
</dbReference>
<dbReference type="InterPro" id="IPR036056">
    <property type="entry name" value="Fibrinogen-like_C"/>
</dbReference>
<feature type="domain" description="C-type lectin" evidence="3">
    <location>
        <begin position="827"/>
        <end position="945"/>
    </location>
</feature>
<dbReference type="SMART" id="SM00034">
    <property type="entry name" value="CLECT"/>
    <property type="match status" value="4"/>
</dbReference>
<reference evidence="8" key="1">
    <citation type="submission" date="2015-02" db="EMBL/GenBank/DDBJ databases">
        <title>Genome sequencing for Strongylocentrotus purpuratus.</title>
        <authorList>
            <person name="Murali S."/>
            <person name="Liu Y."/>
            <person name="Vee V."/>
            <person name="English A."/>
            <person name="Wang M."/>
            <person name="Skinner E."/>
            <person name="Han Y."/>
            <person name="Muzny D.M."/>
            <person name="Worley K.C."/>
            <person name="Gibbs R.A."/>
        </authorList>
    </citation>
    <scope>NUCLEOTIDE SEQUENCE</scope>
</reference>
<organism evidence="7 8">
    <name type="scientific">Strongylocentrotus purpuratus</name>
    <name type="common">Purple sea urchin</name>
    <dbReference type="NCBI Taxonomy" id="7668"/>
    <lineage>
        <taxon>Eukaryota</taxon>
        <taxon>Metazoa</taxon>
        <taxon>Echinodermata</taxon>
        <taxon>Eleutherozoa</taxon>
        <taxon>Echinozoa</taxon>
        <taxon>Echinoidea</taxon>
        <taxon>Euechinoidea</taxon>
        <taxon>Echinacea</taxon>
        <taxon>Camarodonta</taxon>
        <taxon>Echinidea</taxon>
        <taxon>Strongylocentrotidae</taxon>
        <taxon>Strongylocentrotus</taxon>
    </lineage>
</organism>
<dbReference type="CDD" id="cd00037">
    <property type="entry name" value="CLECT"/>
    <property type="match status" value="3"/>
</dbReference>
<keyword evidence="1" id="KW-1015">Disulfide bond</keyword>